<protein>
    <submittedName>
        <fullName evidence="4">DUF4976 domain-containing protein</fullName>
    </submittedName>
</protein>
<dbReference type="InterPro" id="IPR017850">
    <property type="entry name" value="Alkaline_phosphatase_core_sf"/>
</dbReference>
<gene>
    <name evidence="4" type="ORF">E0H92_26735</name>
</gene>
<evidence type="ECO:0000313" key="4">
    <source>
        <dbReference type="EMBL" id="TCC36257.1"/>
    </source>
</evidence>
<keyword evidence="2" id="KW-0378">Hydrolase</keyword>
<comment type="similarity">
    <text evidence="1">Belongs to the sulfatase family.</text>
</comment>
<accession>A0A4R0IT44</accession>
<comment type="caution">
    <text evidence="4">The sequence shown here is derived from an EMBL/GenBank/DDBJ whole genome shotgun (WGS) entry which is preliminary data.</text>
</comment>
<proteinExistence type="inferred from homology"/>
<dbReference type="InterPro" id="IPR050738">
    <property type="entry name" value="Sulfatase"/>
</dbReference>
<dbReference type="EMBL" id="SJKC01000003">
    <property type="protein sequence ID" value="TCC36257.1"/>
    <property type="molecule type" value="Genomic_DNA"/>
</dbReference>
<evidence type="ECO:0000313" key="5">
    <source>
        <dbReference type="Proteomes" id="UP000294225"/>
    </source>
</evidence>
<feature type="domain" description="Sulfatase N-terminal" evidence="3">
    <location>
        <begin position="4"/>
        <end position="291"/>
    </location>
</feature>
<dbReference type="Pfam" id="PF00884">
    <property type="entry name" value="Sulfatase"/>
    <property type="match status" value="1"/>
</dbReference>
<dbReference type="GO" id="GO:0004065">
    <property type="term" value="F:arylsulfatase activity"/>
    <property type="evidence" value="ECO:0007669"/>
    <property type="project" value="TreeGrafter"/>
</dbReference>
<sequence>MSPRHVVLLIADQFQYQRLGTVDPVSRTPHLDQLAAEGVNYTNMFCSNPQCTPSRVSMQTGLYPHEAGVLAIYGFRGHTGHLSPDRLTVGKVFRDAGWTTAYFGKSHLGHHLDALGYDHSLERGVGSPLSSVDRAVTADAVRFIGDHEAAQPLFLTVSWHEPHPAFEHVAPFDEYFPPDEMPIPSTYGDDLVGKPPYQAKRRAMPHGGVEVDRLQEELSCYYSMIGHVDSLVGQVRRALEERGMWDDAVVLFTSDHGDMMGAHGFRLKGVLPYDELYRIPFVLKVPGPPAERAVVDDLCVNVAQPGTLLASAGLPVPAEMTGGSVLDRASHVSPPEDECVFFEHYAAYWGLHPFRVARTRDWKYVRHFGDTLWEELYDLAADPGELHNVIDREDLAGTRRDLRLRVDEWWESTGGRDLDYYESDDFRNWGHSTLVSDNALWNDAATSK</sequence>
<reference evidence="4 5" key="1">
    <citation type="submission" date="2019-02" db="EMBL/GenBank/DDBJ databases">
        <title>Kribbella capetownensis sp. nov. and Kribbella speibonae sp. nov., isolated from soil.</title>
        <authorList>
            <person name="Curtis S.M."/>
            <person name="Norton I."/>
            <person name="Everest G.J."/>
            <person name="Meyers P.R."/>
        </authorList>
    </citation>
    <scope>NUCLEOTIDE SEQUENCE [LARGE SCALE GENOMIC DNA]</scope>
    <source>
        <strain evidence="4 5">YM55</strain>
    </source>
</reference>
<dbReference type="AlphaFoldDB" id="A0A4R0IT44"/>
<dbReference type="Gene3D" id="3.40.720.10">
    <property type="entry name" value="Alkaline Phosphatase, subunit A"/>
    <property type="match status" value="1"/>
</dbReference>
<evidence type="ECO:0000256" key="2">
    <source>
        <dbReference type="ARBA" id="ARBA00022801"/>
    </source>
</evidence>
<dbReference type="PANTHER" id="PTHR42693">
    <property type="entry name" value="ARYLSULFATASE FAMILY MEMBER"/>
    <property type="match status" value="1"/>
</dbReference>
<dbReference type="PANTHER" id="PTHR42693:SF53">
    <property type="entry name" value="ENDO-4-O-SULFATASE"/>
    <property type="match status" value="1"/>
</dbReference>
<organism evidence="4 5">
    <name type="scientific">Kribbella speibonae</name>
    <dbReference type="NCBI Taxonomy" id="1572660"/>
    <lineage>
        <taxon>Bacteria</taxon>
        <taxon>Bacillati</taxon>
        <taxon>Actinomycetota</taxon>
        <taxon>Actinomycetes</taxon>
        <taxon>Propionibacteriales</taxon>
        <taxon>Kribbellaceae</taxon>
        <taxon>Kribbella</taxon>
    </lineage>
</organism>
<evidence type="ECO:0000259" key="3">
    <source>
        <dbReference type="Pfam" id="PF00884"/>
    </source>
</evidence>
<dbReference type="SUPFAM" id="SSF53649">
    <property type="entry name" value="Alkaline phosphatase-like"/>
    <property type="match status" value="1"/>
</dbReference>
<dbReference type="InterPro" id="IPR000917">
    <property type="entry name" value="Sulfatase_N"/>
</dbReference>
<name>A0A4R0IT44_9ACTN</name>
<dbReference type="RefSeq" id="WP_131498083.1">
    <property type="nucleotide sequence ID" value="NZ_SJKC01000003.1"/>
</dbReference>
<dbReference type="Proteomes" id="UP000294225">
    <property type="component" value="Unassembled WGS sequence"/>
</dbReference>
<evidence type="ECO:0000256" key="1">
    <source>
        <dbReference type="ARBA" id="ARBA00008779"/>
    </source>
</evidence>